<dbReference type="AlphaFoldDB" id="A0A1R1MMY9"/>
<dbReference type="InterPro" id="IPR036928">
    <property type="entry name" value="AS_sf"/>
</dbReference>
<evidence type="ECO:0000256" key="1">
    <source>
        <dbReference type="ARBA" id="ARBA00008069"/>
    </source>
</evidence>
<keyword evidence="14" id="KW-1185">Reference proteome</keyword>
<evidence type="ECO:0000256" key="5">
    <source>
        <dbReference type="ARBA" id="ARBA00022598"/>
    </source>
</evidence>
<comment type="function">
    <text evidence="10">Allows the formation of correctly charged Gln-tRNA(Gln) through the transamidation of misacylated Glu-tRNA(Gln) in organisms which lack glutaminyl-tRNA synthetase. The reaction takes place in the presence of glutamine and ATP through an activated gamma-phospho-Glu-tRNA(Gln).</text>
</comment>
<feature type="domain" description="Amidase" evidence="12">
    <location>
        <begin position="24"/>
        <end position="467"/>
    </location>
</feature>
<feature type="coiled-coil region" evidence="11">
    <location>
        <begin position="1"/>
        <end position="67"/>
    </location>
</feature>
<feature type="active site" description="Charge relay system" evidence="10">
    <location>
        <position position="80"/>
    </location>
</feature>
<evidence type="ECO:0000256" key="10">
    <source>
        <dbReference type="HAMAP-Rule" id="MF_00120"/>
    </source>
</evidence>
<dbReference type="GO" id="GO:0030956">
    <property type="term" value="C:glutamyl-tRNA(Gln) amidotransferase complex"/>
    <property type="evidence" value="ECO:0007669"/>
    <property type="project" value="InterPro"/>
</dbReference>
<accession>A0A1R1MMY9</accession>
<dbReference type="HAMAP" id="MF_00120">
    <property type="entry name" value="GatA"/>
    <property type="match status" value="1"/>
</dbReference>
<dbReference type="InterPro" id="IPR004412">
    <property type="entry name" value="GatA"/>
</dbReference>
<evidence type="ECO:0000256" key="8">
    <source>
        <dbReference type="ARBA" id="ARBA00022917"/>
    </source>
</evidence>
<proteinExistence type="inferred from homology"/>
<evidence type="ECO:0000256" key="2">
    <source>
        <dbReference type="ARBA" id="ARBA00011123"/>
    </source>
</evidence>
<keyword evidence="5 10" id="KW-0436">Ligase</keyword>
<evidence type="ECO:0000256" key="3">
    <source>
        <dbReference type="ARBA" id="ARBA00012739"/>
    </source>
</evidence>
<dbReference type="PANTHER" id="PTHR11895">
    <property type="entry name" value="TRANSAMIDASE"/>
    <property type="match status" value="1"/>
</dbReference>
<evidence type="ECO:0000256" key="7">
    <source>
        <dbReference type="ARBA" id="ARBA00022840"/>
    </source>
</evidence>
<dbReference type="SUPFAM" id="SSF75304">
    <property type="entry name" value="Amidase signature (AS) enzymes"/>
    <property type="match status" value="1"/>
</dbReference>
<feature type="active site" description="Acyl-ester intermediate" evidence="10">
    <location>
        <position position="179"/>
    </location>
</feature>
<keyword evidence="13" id="KW-0808">Transferase</keyword>
<keyword evidence="6 10" id="KW-0547">Nucleotide-binding</keyword>
<dbReference type="PANTHER" id="PTHR11895:SF151">
    <property type="entry name" value="GLUTAMYL-TRNA(GLN) AMIDOTRANSFERASE SUBUNIT A"/>
    <property type="match status" value="1"/>
</dbReference>
<evidence type="ECO:0000313" key="14">
    <source>
        <dbReference type="Proteomes" id="UP000187408"/>
    </source>
</evidence>
<evidence type="ECO:0000259" key="12">
    <source>
        <dbReference type="Pfam" id="PF01425"/>
    </source>
</evidence>
<evidence type="ECO:0000256" key="4">
    <source>
        <dbReference type="ARBA" id="ARBA00014428"/>
    </source>
</evidence>
<comment type="subunit">
    <text evidence="2 10">Heterotrimer of A, B and C subunits.</text>
</comment>
<comment type="catalytic activity">
    <reaction evidence="9 10">
        <text>L-glutamyl-tRNA(Gln) + L-glutamine + ATP + H2O = L-glutaminyl-tRNA(Gln) + L-glutamate + ADP + phosphate + H(+)</text>
        <dbReference type="Rhea" id="RHEA:17521"/>
        <dbReference type="Rhea" id="RHEA-COMP:9681"/>
        <dbReference type="Rhea" id="RHEA-COMP:9684"/>
        <dbReference type="ChEBI" id="CHEBI:15377"/>
        <dbReference type="ChEBI" id="CHEBI:15378"/>
        <dbReference type="ChEBI" id="CHEBI:29985"/>
        <dbReference type="ChEBI" id="CHEBI:30616"/>
        <dbReference type="ChEBI" id="CHEBI:43474"/>
        <dbReference type="ChEBI" id="CHEBI:58359"/>
        <dbReference type="ChEBI" id="CHEBI:78520"/>
        <dbReference type="ChEBI" id="CHEBI:78521"/>
        <dbReference type="ChEBI" id="CHEBI:456216"/>
        <dbReference type="EC" id="6.3.5.7"/>
    </reaction>
</comment>
<dbReference type="InterPro" id="IPR023631">
    <property type="entry name" value="Amidase_dom"/>
</dbReference>
<dbReference type="GO" id="GO:0016740">
    <property type="term" value="F:transferase activity"/>
    <property type="evidence" value="ECO:0007669"/>
    <property type="project" value="UniProtKB-KW"/>
</dbReference>
<reference evidence="13 14" key="1">
    <citation type="submission" date="2016-10" db="EMBL/GenBank/DDBJ databases">
        <title>Genome sequence of a sulfur-reducing bacterium Desulfurobacterium indicum K6013.</title>
        <authorList>
            <person name="Cao J."/>
            <person name="Shao Z."/>
            <person name="Alain K."/>
            <person name="Jebbar M."/>
        </authorList>
    </citation>
    <scope>NUCLEOTIDE SEQUENCE [LARGE SCALE GENOMIC DNA]</scope>
    <source>
        <strain evidence="13 14">K6013</strain>
    </source>
</reference>
<dbReference type="EMBL" id="MOEN01000003">
    <property type="protein sequence ID" value="OMH41192.1"/>
    <property type="molecule type" value="Genomic_DNA"/>
</dbReference>
<dbReference type="Pfam" id="PF01425">
    <property type="entry name" value="Amidase"/>
    <property type="match status" value="1"/>
</dbReference>
<dbReference type="Gene3D" id="3.90.1300.10">
    <property type="entry name" value="Amidase signature (AS) domain"/>
    <property type="match status" value="1"/>
</dbReference>
<evidence type="ECO:0000313" key="13">
    <source>
        <dbReference type="EMBL" id="OMH41192.1"/>
    </source>
</evidence>
<keyword evidence="7 10" id="KW-0067">ATP-binding</keyword>
<dbReference type="PROSITE" id="PS00571">
    <property type="entry name" value="AMIDASES"/>
    <property type="match status" value="1"/>
</dbReference>
<dbReference type="InterPro" id="IPR000120">
    <property type="entry name" value="Amidase"/>
</dbReference>
<protein>
    <recommendedName>
        <fullName evidence="4 10">Glutamyl-tRNA(Gln) amidotransferase subunit A</fullName>
        <shortName evidence="10">Glu-ADT subunit A</shortName>
        <ecNumber evidence="3 10">6.3.5.7</ecNumber>
    </recommendedName>
</protein>
<name>A0A1R1MMY9_9BACT</name>
<comment type="caution">
    <text evidence="13">The sequence shown here is derived from an EMBL/GenBank/DDBJ whole genome shotgun (WGS) entry which is preliminary data.</text>
</comment>
<dbReference type="GO" id="GO:0006412">
    <property type="term" value="P:translation"/>
    <property type="evidence" value="ECO:0007669"/>
    <property type="project" value="UniProtKB-UniRule"/>
</dbReference>
<dbReference type="RefSeq" id="WP_076712349.1">
    <property type="nucleotide sequence ID" value="NZ_MOEN01000003.1"/>
</dbReference>
<feature type="active site" description="Charge relay system" evidence="10">
    <location>
        <position position="155"/>
    </location>
</feature>
<dbReference type="EC" id="6.3.5.7" evidence="3 10"/>
<dbReference type="GO" id="GO:0050567">
    <property type="term" value="F:glutaminyl-tRNA synthase (glutamine-hydrolyzing) activity"/>
    <property type="evidence" value="ECO:0007669"/>
    <property type="project" value="UniProtKB-UniRule"/>
</dbReference>
<comment type="similarity">
    <text evidence="1 10">Belongs to the amidase family. GatA subfamily.</text>
</comment>
<organism evidence="13 14">
    <name type="scientific">Desulfurobacterium indicum</name>
    <dbReference type="NCBI Taxonomy" id="1914305"/>
    <lineage>
        <taxon>Bacteria</taxon>
        <taxon>Pseudomonadati</taxon>
        <taxon>Aquificota</taxon>
        <taxon>Aquificia</taxon>
        <taxon>Desulfurobacteriales</taxon>
        <taxon>Desulfurobacteriaceae</taxon>
        <taxon>Desulfurobacterium</taxon>
    </lineage>
</organism>
<dbReference type="STRING" id="1914305.BLW93_01495"/>
<sequence length="486" mass="53527">MELINKSLKELSELIARKEIKPSEITEEILKRIEETEEKLNAYITVNEKAEEEAKKKDEELTKLSEDEIPVLFGIPMSIKDNINVVGQKMTCASKMLKDFIAPYDATVIKKLREKGAIFIGKNNLDEFAMGSSTETSYFGVTHNPWDLERVPGGSSGGSAAAVAARSAIASLGSDTGGSIRQPCSLCGVVGIKPTYGRVSRYGLTAFASSLDQIGPITKNVEDNAFLLSLISGLDAKDATSAKLPVPDYTKTLDNNIKGLKAGLPKEYFIEGIEPEVKEKIMETVKHLESLGVEIEEISLPHTSYAVETYYIIAPAEASSNLGRFDGVRYTYRAENYTDLVDMYCKTRAEGFGNEVKRRIMIGTYTLSAGYYDAYYLKAQKVRTLIYQDFQKAFEKVDFIVTPVSPTTAFKIGEKTDDPIKMYLSDIFTIALNLAGLPGLSMPCGFDSKGLPVGIQLIGKAFDEETLYAVGYKLEKALNLNNLPQL</sequence>
<dbReference type="NCBIfam" id="TIGR00132">
    <property type="entry name" value="gatA"/>
    <property type="match status" value="1"/>
</dbReference>
<keyword evidence="11" id="KW-0175">Coiled coil</keyword>
<dbReference type="GO" id="GO:0005524">
    <property type="term" value="F:ATP binding"/>
    <property type="evidence" value="ECO:0007669"/>
    <property type="project" value="UniProtKB-KW"/>
</dbReference>
<evidence type="ECO:0000256" key="11">
    <source>
        <dbReference type="SAM" id="Coils"/>
    </source>
</evidence>
<evidence type="ECO:0000256" key="9">
    <source>
        <dbReference type="ARBA" id="ARBA00047407"/>
    </source>
</evidence>
<dbReference type="InterPro" id="IPR020556">
    <property type="entry name" value="Amidase_CS"/>
</dbReference>
<dbReference type="OrthoDB" id="9811471at2"/>
<dbReference type="Proteomes" id="UP000187408">
    <property type="component" value="Unassembled WGS sequence"/>
</dbReference>
<keyword evidence="8 10" id="KW-0648">Protein biosynthesis</keyword>
<gene>
    <name evidence="10 13" type="primary">gatA</name>
    <name evidence="13" type="ORF">BLW93_01495</name>
</gene>
<evidence type="ECO:0000256" key="6">
    <source>
        <dbReference type="ARBA" id="ARBA00022741"/>
    </source>
</evidence>